<dbReference type="RefSeq" id="WP_133165062.1">
    <property type="nucleotide sequence ID" value="NZ_CM020866.1"/>
</dbReference>
<evidence type="ECO:0000256" key="1">
    <source>
        <dbReference type="SAM" id="SignalP"/>
    </source>
</evidence>
<feature type="chain" id="PRO_5015175063" evidence="1">
    <location>
        <begin position="25"/>
        <end position="107"/>
    </location>
</feature>
<dbReference type="Proteomes" id="UP000031565">
    <property type="component" value="Unassembled WGS sequence"/>
</dbReference>
<evidence type="ECO:0000313" key="2">
    <source>
        <dbReference type="EMBL" id="PQM31727.1"/>
    </source>
</evidence>
<keyword evidence="1" id="KW-0732">Signal</keyword>
<keyword evidence="3" id="KW-1185">Reference proteome</keyword>
<accession>A0A2P6FE47</accession>
<dbReference type="AlphaFoldDB" id="A0A2P6FE47"/>
<gene>
    <name evidence="2" type="ORF">SMSRO_SF015780</name>
</gene>
<reference evidence="2 3" key="1">
    <citation type="journal article" date="2015" name="MBio">
        <title>Genome sequence of the Drosophila melanogaster male-killing Spiroplasma strain MSRO endosymbiont.</title>
        <authorList>
            <person name="Paredes J.C."/>
            <person name="Herren J.K."/>
            <person name="Schupfer F."/>
            <person name="Marin R."/>
            <person name="Claverol S."/>
            <person name="Kuo C.H."/>
            <person name="Lemaitre B."/>
            <person name="Beven L."/>
        </authorList>
    </citation>
    <scope>NUCLEOTIDE SEQUENCE [LARGE SCALE GENOMIC DNA]</scope>
    <source>
        <strain evidence="2 3">MSRO</strain>
    </source>
</reference>
<dbReference type="EMBL" id="JTLV02000001">
    <property type="protein sequence ID" value="PQM31727.1"/>
    <property type="molecule type" value="Genomic_DNA"/>
</dbReference>
<dbReference type="STRING" id="2138.SMSRO_v1c15040"/>
<sequence length="107" mass="11740">MGTLLSLLGSIGIISSGAGSAASAANTANVTIGFWDYVVGMKNILTNPNLLNETYALYNAAMGQLGTLFNLLKTFQWSNFYNRLLALLVKKLQIFVKKILIEKYNFN</sequence>
<proteinExistence type="predicted"/>
<name>A0A2P6FE47_9MOLU</name>
<organism evidence="2 3">
    <name type="scientific">Spiroplasma poulsonii</name>
    <dbReference type="NCBI Taxonomy" id="2138"/>
    <lineage>
        <taxon>Bacteria</taxon>
        <taxon>Bacillati</taxon>
        <taxon>Mycoplasmatota</taxon>
        <taxon>Mollicutes</taxon>
        <taxon>Entomoplasmatales</taxon>
        <taxon>Spiroplasmataceae</taxon>
        <taxon>Spiroplasma</taxon>
    </lineage>
</organism>
<comment type="caution">
    <text evidence="2">The sequence shown here is derived from an EMBL/GenBank/DDBJ whole genome shotgun (WGS) entry which is preliminary data.</text>
</comment>
<feature type="signal peptide" evidence="1">
    <location>
        <begin position="1"/>
        <end position="24"/>
    </location>
</feature>
<protein>
    <submittedName>
        <fullName evidence="2">Uncharacterized protein</fullName>
    </submittedName>
</protein>
<evidence type="ECO:0000313" key="3">
    <source>
        <dbReference type="Proteomes" id="UP000031565"/>
    </source>
</evidence>